<dbReference type="Gene3D" id="1.20.120.20">
    <property type="entry name" value="Apolipoprotein"/>
    <property type="match status" value="1"/>
</dbReference>
<evidence type="ECO:0000313" key="3">
    <source>
        <dbReference type="Proteomes" id="UP001549257"/>
    </source>
</evidence>
<reference evidence="2 3" key="1">
    <citation type="submission" date="2024-06" db="EMBL/GenBank/DDBJ databases">
        <title>Sorghum-associated microbial communities from plants grown in Nebraska, USA.</title>
        <authorList>
            <person name="Schachtman D."/>
        </authorList>
    </citation>
    <scope>NUCLEOTIDE SEQUENCE [LARGE SCALE GENOMIC DNA]</scope>
    <source>
        <strain evidence="2 3">2857</strain>
    </source>
</reference>
<sequence length="188" mass="19581">MSNNPDQIRADIENTRSNLGQDVDALADKVTPSKIVDRQMGKVKSAVGSVRERVMGATSDARGGLSDVRDGLSDAPGRAVEKAKGNPLAVGLIAFGVGWLAASLIPASEKEKELAGNLKDAAQPLVEELTDAAKQVGENLKEPAQQAFTAVKDTATDGVDNVKSEAGTAAEDMSGEVREAKHAVDDES</sequence>
<dbReference type="RefSeq" id="WP_354024748.1">
    <property type="nucleotide sequence ID" value="NZ_JBEPSJ010000002.1"/>
</dbReference>
<protein>
    <submittedName>
        <fullName evidence="2">Gas vesicle protein</fullName>
    </submittedName>
</protein>
<feature type="compositionally biased region" description="Basic and acidic residues" evidence="1">
    <location>
        <begin position="175"/>
        <end position="188"/>
    </location>
</feature>
<accession>A0ABV2QNF3</accession>
<feature type="region of interest" description="Disordered" evidence="1">
    <location>
        <begin position="165"/>
        <end position="188"/>
    </location>
</feature>
<dbReference type="Proteomes" id="UP001549257">
    <property type="component" value="Unassembled WGS sequence"/>
</dbReference>
<feature type="region of interest" description="Disordered" evidence="1">
    <location>
        <begin position="1"/>
        <end position="24"/>
    </location>
</feature>
<name>A0ABV2QNF3_9MICO</name>
<comment type="caution">
    <text evidence="2">The sequence shown here is derived from an EMBL/GenBank/DDBJ whole genome shotgun (WGS) entry which is preliminary data.</text>
</comment>
<organism evidence="2 3">
    <name type="scientific">Conyzicola nivalis</name>
    <dbReference type="NCBI Taxonomy" id="1477021"/>
    <lineage>
        <taxon>Bacteria</taxon>
        <taxon>Bacillati</taxon>
        <taxon>Actinomycetota</taxon>
        <taxon>Actinomycetes</taxon>
        <taxon>Micrococcales</taxon>
        <taxon>Microbacteriaceae</taxon>
        <taxon>Conyzicola</taxon>
    </lineage>
</organism>
<evidence type="ECO:0000256" key="1">
    <source>
        <dbReference type="SAM" id="MobiDB-lite"/>
    </source>
</evidence>
<evidence type="ECO:0000313" key="2">
    <source>
        <dbReference type="EMBL" id="MET4582566.1"/>
    </source>
</evidence>
<dbReference type="SUPFAM" id="SSF58113">
    <property type="entry name" value="Apolipoprotein A-I"/>
    <property type="match status" value="1"/>
</dbReference>
<keyword evidence="3" id="KW-1185">Reference proteome</keyword>
<dbReference type="InterPro" id="IPR022062">
    <property type="entry name" value="DUF3618"/>
</dbReference>
<gene>
    <name evidence="2" type="ORF">ABIE21_002076</name>
</gene>
<proteinExistence type="predicted"/>
<dbReference type="Pfam" id="PF12277">
    <property type="entry name" value="DUF3618"/>
    <property type="match status" value="1"/>
</dbReference>
<dbReference type="EMBL" id="JBEPSJ010000002">
    <property type="protein sequence ID" value="MET4582566.1"/>
    <property type="molecule type" value="Genomic_DNA"/>
</dbReference>